<proteinExistence type="predicted"/>
<gene>
    <name evidence="1" type="ORF">Calla_1079</name>
</gene>
<dbReference type="EMBL" id="CP003001">
    <property type="protein sequence ID" value="AEM73712.1"/>
    <property type="molecule type" value="Genomic_DNA"/>
</dbReference>
<dbReference type="Proteomes" id="UP000009257">
    <property type="component" value="Chromosome"/>
</dbReference>
<accession>G2PVZ4</accession>
<dbReference type="AlphaFoldDB" id="G2PVZ4"/>
<dbReference type="HOGENOM" id="CLU_2521361_0_0_9"/>
<name>G2PVZ4_9FIRM</name>
<reference evidence="1 2" key="1">
    <citation type="submission" date="2011-08" db="EMBL/GenBank/DDBJ databases">
        <title>Complete sequence of Caldicellulosiruptor lactoaceticus 6A.</title>
        <authorList>
            <consortium name="US DOE Joint Genome Institute"/>
            <person name="Lucas S."/>
            <person name="Han J."/>
            <person name="Lapidus A."/>
            <person name="Cheng J.-F."/>
            <person name="Goodwin L."/>
            <person name="Pitluck S."/>
            <person name="Peters L."/>
            <person name="Davenport K."/>
            <person name="Detter J.C."/>
            <person name="Han C."/>
            <person name="Tapia R."/>
            <person name="Land M."/>
            <person name="Hauser L."/>
            <person name="Kyrpides N."/>
            <person name="Ivanova N."/>
            <person name="Ovchinnikova G."/>
            <person name="Pagani I."/>
            <person name="Blumer-Schuette S.E."/>
            <person name="Kelly R.M."/>
            <person name="Woyke T."/>
        </authorList>
    </citation>
    <scope>NUCLEOTIDE SEQUENCE [LARGE SCALE GENOMIC DNA]</scope>
    <source>
        <strain evidence="1 2">6A</strain>
    </source>
</reference>
<sequence length="84" mass="10001">MNNSETTIKDKIEQIVEYFRAQDEGKAYTALIELIDVLMEYYTNENNQKESDKEMLRELLTAMENRDSVLIADILEYELKEKFQ</sequence>
<evidence type="ECO:0000313" key="2">
    <source>
        <dbReference type="Proteomes" id="UP000009257"/>
    </source>
</evidence>
<evidence type="ECO:0000313" key="1">
    <source>
        <dbReference type="EMBL" id="AEM73712.1"/>
    </source>
</evidence>
<dbReference type="KEGG" id="clc:Calla_1079"/>
<organism evidence="1 2">
    <name type="scientific">Caldicellulosiruptor acetigenus 6A</name>
    <dbReference type="NCBI Taxonomy" id="632516"/>
    <lineage>
        <taxon>Bacteria</taxon>
        <taxon>Bacillati</taxon>
        <taxon>Bacillota</taxon>
        <taxon>Bacillota incertae sedis</taxon>
        <taxon>Caldicellulosiruptorales</taxon>
        <taxon>Caldicellulosiruptoraceae</taxon>
        <taxon>Caldicellulosiruptor</taxon>
    </lineage>
</organism>
<dbReference type="RefSeq" id="WP_014042474.1">
    <property type="nucleotide sequence ID" value="NC_015949.1"/>
</dbReference>
<protein>
    <submittedName>
        <fullName evidence="1">Uncharacterized protein</fullName>
    </submittedName>
</protein>